<dbReference type="Proteomes" id="UP000189810">
    <property type="component" value="Chromosome I"/>
</dbReference>
<dbReference type="InterPro" id="IPR002791">
    <property type="entry name" value="ARMT1-like_metal-bd"/>
</dbReference>
<gene>
    <name evidence="2" type="ORF">SAMN05444391_1445</name>
</gene>
<dbReference type="Gene3D" id="1.10.285.20">
    <property type="entry name" value="Uncharacterised protein PF01937, DUF89, domain 2"/>
    <property type="match status" value="1"/>
</dbReference>
<evidence type="ECO:0000313" key="2">
    <source>
        <dbReference type="EMBL" id="SHK55895.1"/>
    </source>
</evidence>
<accession>A0A1M6TFU9</accession>
<sequence>MIAKAPCIPCLINQGINAVKRLNLDDDKQKEIALELVRYLSSLQTIDKSPAYYAYYIQKLVKELTGQEDPFYEIKKLSNAKAYSILKNLKEKDLDLREVLILSGAGNAVDFAIKDSVNLDDILNIGVGRFEYESFVEEFLKARSILIVGDNAGEIAFDTLLVEKLVKAGKEVVYAVKSYPILNDALMEDAIEVGMDKLCRVIENGSDKVGTFLEDCSEEFRKTFYESDIVISKGQANYETLSSSNRKVFFLLTVKCKVIEGEAKSPQGKVAFFVGGMYDG</sequence>
<organism evidence="2 3">
    <name type="scientific">Thermocrinis minervae</name>
    <dbReference type="NCBI Taxonomy" id="381751"/>
    <lineage>
        <taxon>Bacteria</taxon>
        <taxon>Pseudomonadati</taxon>
        <taxon>Aquificota</taxon>
        <taxon>Aquificia</taxon>
        <taxon>Aquificales</taxon>
        <taxon>Aquificaceae</taxon>
        <taxon>Thermocrinis</taxon>
    </lineage>
</organism>
<dbReference type="PIRSF" id="PIRSF006593">
    <property type="entry name" value="UCP006593"/>
    <property type="match status" value="1"/>
</dbReference>
<dbReference type="Gene3D" id="3.40.50.10880">
    <property type="entry name" value="Uncharacterised protein PF01937, DUF89, domain 3"/>
    <property type="match status" value="1"/>
</dbReference>
<dbReference type="EMBL" id="LT670846">
    <property type="protein sequence ID" value="SHK55895.1"/>
    <property type="molecule type" value="Genomic_DNA"/>
</dbReference>
<dbReference type="AlphaFoldDB" id="A0A1M6TFU9"/>
<dbReference type="RefSeq" id="WP_079654526.1">
    <property type="nucleotide sequence ID" value="NZ_LT670846.1"/>
</dbReference>
<dbReference type="STRING" id="381751.SAMN05444391_1445"/>
<dbReference type="InterPro" id="IPR014444">
    <property type="entry name" value="PH1575-like"/>
</dbReference>
<dbReference type="Pfam" id="PF01937">
    <property type="entry name" value="ARMT1-like_dom"/>
    <property type="match status" value="1"/>
</dbReference>
<dbReference type="SUPFAM" id="SSF111321">
    <property type="entry name" value="AF1104-like"/>
    <property type="match status" value="1"/>
</dbReference>
<dbReference type="Gene3D" id="1.10.8.380">
    <property type="entry name" value="Uncharacterised protein PF01937, DUF89, domain 1"/>
    <property type="match status" value="1"/>
</dbReference>
<evidence type="ECO:0000259" key="1">
    <source>
        <dbReference type="Pfam" id="PF01937"/>
    </source>
</evidence>
<dbReference type="InterPro" id="IPR036075">
    <property type="entry name" value="ARMT-1-like_metal-bd_sf"/>
</dbReference>
<feature type="domain" description="Damage-control phosphatase ARMT1-like metal-binding" evidence="1">
    <location>
        <begin position="6"/>
        <end position="268"/>
    </location>
</feature>
<name>A0A1M6TFU9_9AQUI</name>
<proteinExistence type="predicted"/>
<evidence type="ECO:0000313" key="3">
    <source>
        <dbReference type="Proteomes" id="UP000189810"/>
    </source>
</evidence>
<reference evidence="2 3" key="1">
    <citation type="submission" date="2016-11" db="EMBL/GenBank/DDBJ databases">
        <authorList>
            <person name="Jaros S."/>
            <person name="Januszkiewicz K."/>
            <person name="Wedrychowicz H."/>
        </authorList>
    </citation>
    <scope>NUCLEOTIDE SEQUENCE [LARGE SCALE GENOMIC DNA]</scope>
    <source>
        <strain evidence="2 3">DSM 19557</strain>
    </source>
</reference>
<protein>
    <recommendedName>
        <fullName evidence="1">Damage-control phosphatase ARMT1-like metal-binding domain-containing protein</fullName>
    </recommendedName>
</protein>
<dbReference type="OrthoDB" id="9796465at2"/>
<keyword evidence="3" id="KW-1185">Reference proteome</keyword>